<dbReference type="NCBIfam" id="TIGR01023">
    <property type="entry name" value="rpmG_bact"/>
    <property type="match status" value="1"/>
</dbReference>
<dbReference type="Proteomes" id="UP000230093">
    <property type="component" value="Unassembled WGS sequence"/>
</dbReference>
<dbReference type="PANTHER" id="PTHR43168">
    <property type="entry name" value="50S RIBOSOMAL PROTEIN L33, CHLOROPLASTIC"/>
    <property type="match status" value="1"/>
</dbReference>
<dbReference type="NCBIfam" id="NF001860">
    <property type="entry name" value="PRK00595.1"/>
    <property type="match status" value="1"/>
</dbReference>
<evidence type="ECO:0000256" key="2">
    <source>
        <dbReference type="ARBA" id="ARBA00022980"/>
    </source>
</evidence>
<evidence type="ECO:0000256" key="4">
    <source>
        <dbReference type="ARBA" id="ARBA00035176"/>
    </source>
</evidence>
<organism evidence="6 7">
    <name type="scientific">Candidatus Beckwithbacteria bacterium CG10_big_fil_rev_8_21_14_0_10_34_10</name>
    <dbReference type="NCBI Taxonomy" id="1974495"/>
    <lineage>
        <taxon>Bacteria</taxon>
        <taxon>Candidatus Beckwithiibacteriota</taxon>
    </lineage>
</organism>
<keyword evidence="3 5" id="KW-0687">Ribonucleoprotein</keyword>
<dbReference type="GO" id="GO:1990904">
    <property type="term" value="C:ribonucleoprotein complex"/>
    <property type="evidence" value="ECO:0007669"/>
    <property type="project" value="UniProtKB-KW"/>
</dbReference>
<dbReference type="PANTHER" id="PTHR43168:SF2">
    <property type="entry name" value="LARGE RIBOSOMAL SUBUNIT PROTEIN BL33C"/>
    <property type="match status" value="1"/>
</dbReference>
<dbReference type="GO" id="GO:0005840">
    <property type="term" value="C:ribosome"/>
    <property type="evidence" value="ECO:0007669"/>
    <property type="project" value="UniProtKB-KW"/>
</dbReference>
<dbReference type="InterPro" id="IPR018264">
    <property type="entry name" value="Ribosomal_bL33_CS"/>
</dbReference>
<dbReference type="InterPro" id="IPR011332">
    <property type="entry name" value="Ribosomal_zn-bd"/>
</dbReference>
<evidence type="ECO:0000313" key="6">
    <source>
        <dbReference type="EMBL" id="PIS09027.1"/>
    </source>
</evidence>
<dbReference type="Pfam" id="PF00471">
    <property type="entry name" value="Ribosomal_L33"/>
    <property type="match status" value="1"/>
</dbReference>
<protein>
    <recommendedName>
        <fullName evidence="4 5">Large ribosomal subunit protein bL33</fullName>
    </recommendedName>
</protein>
<evidence type="ECO:0000256" key="3">
    <source>
        <dbReference type="ARBA" id="ARBA00023274"/>
    </source>
</evidence>
<dbReference type="NCBIfam" id="NF001764">
    <property type="entry name" value="PRK00504.1"/>
    <property type="match status" value="1"/>
</dbReference>
<sequence length="57" mass="6657">MAKKGNRILVALVCSICKAQNYVTQKNKINTPQKLSFKKYCKTCRKRTDHKETKKLK</sequence>
<keyword evidence="2 5" id="KW-0689">Ribosomal protein</keyword>
<dbReference type="GO" id="GO:0006412">
    <property type="term" value="P:translation"/>
    <property type="evidence" value="ECO:0007669"/>
    <property type="project" value="UniProtKB-UniRule"/>
</dbReference>
<proteinExistence type="inferred from homology"/>
<evidence type="ECO:0000256" key="5">
    <source>
        <dbReference type="HAMAP-Rule" id="MF_00294"/>
    </source>
</evidence>
<dbReference type="InterPro" id="IPR038584">
    <property type="entry name" value="Ribosomal_bL33_sf"/>
</dbReference>
<reference evidence="7" key="1">
    <citation type="submission" date="2017-09" db="EMBL/GenBank/DDBJ databases">
        <title>Depth-based differentiation of microbial function through sediment-hosted aquifers and enrichment of novel symbionts in the deep terrestrial subsurface.</title>
        <authorList>
            <person name="Probst A.J."/>
            <person name="Ladd B."/>
            <person name="Jarett J.K."/>
            <person name="Geller-Mcgrath D.E."/>
            <person name="Sieber C.M.K."/>
            <person name="Emerson J.B."/>
            <person name="Anantharaman K."/>
            <person name="Thomas B.C."/>
            <person name="Malmstrom R."/>
            <person name="Stieglmeier M."/>
            <person name="Klingl A."/>
            <person name="Woyke T."/>
            <person name="Ryan C.M."/>
            <person name="Banfield J.F."/>
        </authorList>
    </citation>
    <scope>NUCLEOTIDE SEQUENCE [LARGE SCALE GENOMIC DNA]</scope>
</reference>
<dbReference type="InterPro" id="IPR001705">
    <property type="entry name" value="Ribosomal_bL33"/>
</dbReference>
<dbReference type="EMBL" id="PEZT01000022">
    <property type="protein sequence ID" value="PIS09027.1"/>
    <property type="molecule type" value="Genomic_DNA"/>
</dbReference>
<dbReference type="Gene3D" id="2.20.28.120">
    <property type="entry name" value="Ribosomal protein L33"/>
    <property type="match status" value="1"/>
</dbReference>
<name>A0A2H0W8S6_9BACT</name>
<evidence type="ECO:0000313" key="7">
    <source>
        <dbReference type="Proteomes" id="UP000230093"/>
    </source>
</evidence>
<dbReference type="AlphaFoldDB" id="A0A2H0W8S6"/>
<dbReference type="PROSITE" id="PS00582">
    <property type="entry name" value="RIBOSOMAL_L33"/>
    <property type="match status" value="1"/>
</dbReference>
<comment type="caution">
    <text evidence="6">The sequence shown here is derived from an EMBL/GenBank/DDBJ whole genome shotgun (WGS) entry which is preliminary data.</text>
</comment>
<gene>
    <name evidence="5 6" type="primary">rpmG</name>
    <name evidence="6" type="ORF">COT75_03620</name>
</gene>
<dbReference type="SUPFAM" id="SSF57829">
    <property type="entry name" value="Zn-binding ribosomal proteins"/>
    <property type="match status" value="1"/>
</dbReference>
<dbReference type="GO" id="GO:0003735">
    <property type="term" value="F:structural constituent of ribosome"/>
    <property type="evidence" value="ECO:0007669"/>
    <property type="project" value="InterPro"/>
</dbReference>
<accession>A0A2H0W8S6</accession>
<dbReference type="GO" id="GO:0005737">
    <property type="term" value="C:cytoplasm"/>
    <property type="evidence" value="ECO:0007669"/>
    <property type="project" value="UniProtKB-ARBA"/>
</dbReference>
<dbReference type="HAMAP" id="MF_00294">
    <property type="entry name" value="Ribosomal_bL33"/>
    <property type="match status" value="1"/>
</dbReference>
<comment type="similarity">
    <text evidence="1 5">Belongs to the bacterial ribosomal protein bL33 family.</text>
</comment>
<evidence type="ECO:0000256" key="1">
    <source>
        <dbReference type="ARBA" id="ARBA00007596"/>
    </source>
</evidence>